<dbReference type="EMBL" id="JMCC02000090">
    <property type="protein sequence ID" value="KIG13631.1"/>
    <property type="molecule type" value="Genomic_DNA"/>
</dbReference>
<evidence type="ECO:0000256" key="1">
    <source>
        <dbReference type="SAM" id="MobiDB-lite"/>
    </source>
</evidence>
<reference evidence="2 3" key="1">
    <citation type="submission" date="2014-12" db="EMBL/GenBank/DDBJ databases">
        <title>Genome assembly of Enhygromyxa salina DSM 15201.</title>
        <authorList>
            <person name="Sharma G."/>
            <person name="Subramanian S."/>
        </authorList>
    </citation>
    <scope>NUCLEOTIDE SEQUENCE [LARGE SCALE GENOMIC DNA]</scope>
    <source>
        <strain evidence="2 3">DSM 15201</strain>
    </source>
</reference>
<dbReference type="AlphaFoldDB" id="A0A0C2CR31"/>
<proteinExistence type="predicted"/>
<feature type="region of interest" description="Disordered" evidence="1">
    <location>
        <begin position="22"/>
        <end position="41"/>
    </location>
</feature>
<sequence>MRSLSKMCGLQRAIDAKRIITHDPPGTTLVTEAKRPDQTSQ</sequence>
<evidence type="ECO:0000313" key="3">
    <source>
        <dbReference type="Proteomes" id="UP000031599"/>
    </source>
</evidence>
<gene>
    <name evidence="2" type="ORF">DB30_07839</name>
</gene>
<dbReference type="Proteomes" id="UP000031599">
    <property type="component" value="Unassembled WGS sequence"/>
</dbReference>
<evidence type="ECO:0000313" key="2">
    <source>
        <dbReference type="EMBL" id="KIG13631.1"/>
    </source>
</evidence>
<organism evidence="2 3">
    <name type="scientific">Enhygromyxa salina</name>
    <dbReference type="NCBI Taxonomy" id="215803"/>
    <lineage>
        <taxon>Bacteria</taxon>
        <taxon>Pseudomonadati</taxon>
        <taxon>Myxococcota</taxon>
        <taxon>Polyangia</taxon>
        <taxon>Nannocystales</taxon>
        <taxon>Nannocystaceae</taxon>
        <taxon>Enhygromyxa</taxon>
    </lineage>
</organism>
<feature type="compositionally biased region" description="Basic and acidic residues" evidence="1">
    <location>
        <begin position="32"/>
        <end position="41"/>
    </location>
</feature>
<comment type="caution">
    <text evidence="2">The sequence shown here is derived from an EMBL/GenBank/DDBJ whole genome shotgun (WGS) entry which is preliminary data.</text>
</comment>
<protein>
    <submittedName>
        <fullName evidence="2">Uncharacterized protein</fullName>
    </submittedName>
</protein>
<accession>A0A0C2CR31</accession>
<name>A0A0C2CR31_9BACT</name>